<gene>
    <name evidence="1" type="ORF">LOK49_LG01G00106</name>
</gene>
<dbReference type="EMBL" id="CM045758">
    <property type="protein sequence ID" value="KAI8031433.1"/>
    <property type="molecule type" value="Genomic_DNA"/>
</dbReference>
<keyword evidence="2" id="KW-1185">Reference proteome</keyword>
<sequence>IFNIAGETPTECMSCCRHEKFQAQVKGDDPYKILILYDSLQVCVDLSFNSPLFKSHFFFTFVEMVIDGVVQAKNEGVSGDEKKRKGRGSCNSEEETARLKERGSHCSFHQGTNCGKCHARYIIYEKKIQELSTRCQQRQDECYQAWMSLTAANEQLEKVRMELDNKLFQTYSLDETVDKQAEKLRNISSRYEHDKKFWVAVVNNLEEKIKRSILNSLKAHECSDSIPEMNKMVFAVQSLVAQCEDSKVKYSEEQRKRKKLYNEVQEAKGNIRVFCRCRPLSKAEVTAGHETVVDFDAAKDGKLGILSGGSTKKTFKFDRVYTPKDDQVDVFADTSPMVMSVLDGYNVCIFAYGQIGTGKTFTMEGTEQNRGVNYRTLEELFKIADERSETFTYNISVSMLEVYNEQIRDLLAASPTSKNMLCIMVRAKNLMNGECTNSKLWLVDLNSKLTHLLQHLLGGDSKTLMFVQISPSEQDLNETLSSLNFATRLDKARQESRFKDESLRKLEDSLQNLESKARGKDQCYKNQQEKIKELKGRIELKIALLNQSEKQVLHLSDRLKGKDEICTCLQQKVKELENKLKELEQSESTTYQQVDATLIATGRAPHTKGLGLENINVQTQRGFVPVDERMRVIDANGKLVPDLYCIGDANGKMMLAHVASAQGISIVEQVCGKDHVLNHLSIPAACFTHLEISSTYYHNDSALPTTTLALTDNCLKGTTICQILRFNVKGWCGRLVFSPSQCLIFPAPKPFFCCVVPTFDPIFVRQDVDTFDVEAPNITMPSLSPPPKILQGNTMTNSIVEVFKQAAVRLQDDLLNVLKSKDFHDHESMILEACFIFCALDALFVDFQPLKNKRRNLLVVQHNLLK</sequence>
<comment type="caution">
    <text evidence="1">The sequence shown here is derived from an EMBL/GenBank/DDBJ whole genome shotgun (WGS) entry which is preliminary data.</text>
</comment>
<accession>A0ACC0J1Z3</accession>
<reference evidence="1 2" key="1">
    <citation type="journal article" date="2022" name="Plant J.">
        <title>Chromosome-level genome of Camellia lanceoleosa provides a valuable resource for understanding genome evolution and self-incompatibility.</title>
        <authorList>
            <person name="Gong W."/>
            <person name="Xiao S."/>
            <person name="Wang L."/>
            <person name="Liao Z."/>
            <person name="Chang Y."/>
            <person name="Mo W."/>
            <person name="Hu G."/>
            <person name="Li W."/>
            <person name="Zhao G."/>
            <person name="Zhu H."/>
            <person name="Hu X."/>
            <person name="Ji K."/>
            <person name="Xiang X."/>
            <person name="Song Q."/>
            <person name="Yuan D."/>
            <person name="Jin S."/>
            <person name="Zhang L."/>
        </authorList>
    </citation>
    <scope>NUCLEOTIDE SEQUENCE [LARGE SCALE GENOMIC DNA]</scope>
    <source>
        <strain evidence="1">SQ_2022a</strain>
    </source>
</reference>
<name>A0ACC0J1Z3_9ERIC</name>
<dbReference type="Proteomes" id="UP001060215">
    <property type="component" value="Chromosome 1"/>
</dbReference>
<evidence type="ECO:0000313" key="2">
    <source>
        <dbReference type="Proteomes" id="UP001060215"/>
    </source>
</evidence>
<organism evidence="1 2">
    <name type="scientific">Camellia lanceoleosa</name>
    <dbReference type="NCBI Taxonomy" id="1840588"/>
    <lineage>
        <taxon>Eukaryota</taxon>
        <taxon>Viridiplantae</taxon>
        <taxon>Streptophyta</taxon>
        <taxon>Embryophyta</taxon>
        <taxon>Tracheophyta</taxon>
        <taxon>Spermatophyta</taxon>
        <taxon>Magnoliopsida</taxon>
        <taxon>eudicotyledons</taxon>
        <taxon>Gunneridae</taxon>
        <taxon>Pentapetalae</taxon>
        <taxon>asterids</taxon>
        <taxon>Ericales</taxon>
        <taxon>Theaceae</taxon>
        <taxon>Camellia</taxon>
    </lineage>
</organism>
<feature type="non-terminal residue" evidence="1">
    <location>
        <position position="1"/>
    </location>
</feature>
<evidence type="ECO:0000313" key="1">
    <source>
        <dbReference type="EMBL" id="KAI8031433.1"/>
    </source>
</evidence>
<protein>
    <submittedName>
        <fullName evidence="1">Kinesin-like protein KIN-14R</fullName>
    </submittedName>
</protein>
<proteinExistence type="predicted"/>